<dbReference type="AlphaFoldDB" id="J9FEI8"/>
<comment type="caution">
    <text evidence="2">The sequence shown here is derived from an EMBL/GenBank/DDBJ whole genome shotgun (WGS) entry which is preliminary data.</text>
</comment>
<dbReference type="EMBL" id="AMCI01007033">
    <property type="protein sequence ID" value="EJW93331.1"/>
    <property type="molecule type" value="Genomic_DNA"/>
</dbReference>
<organism evidence="2">
    <name type="scientific">gut metagenome</name>
    <dbReference type="NCBI Taxonomy" id="749906"/>
    <lineage>
        <taxon>unclassified sequences</taxon>
        <taxon>metagenomes</taxon>
        <taxon>organismal metagenomes</taxon>
    </lineage>
</organism>
<evidence type="ECO:0000313" key="2">
    <source>
        <dbReference type="EMBL" id="EJW93331.1"/>
    </source>
</evidence>
<sequence length="75" mass="8446">MDLTQSSGLGIFRLYNPNSGEHFYTADRNEKDGLIAAGWNFEGLAGMPQTRHKLPFIVYITKMRGITTTQPIKTK</sequence>
<evidence type="ECO:0000259" key="1">
    <source>
        <dbReference type="Pfam" id="PF18885"/>
    </source>
</evidence>
<name>J9FEI8_9ZZZZ</name>
<accession>J9FEI8</accession>
<protein>
    <recommendedName>
        <fullName evidence="1">DUF5648 domain-containing protein</fullName>
    </recommendedName>
</protein>
<dbReference type="Pfam" id="PF18885">
    <property type="entry name" value="DUF5648"/>
    <property type="match status" value="1"/>
</dbReference>
<reference evidence="2" key="1">
    <citation type="journal article" date="2012" name="PLoS ONE">
        <title>Gene sets for utilization of primary and secondary nutrition supplies in the distal gut of endangered iberian lynx.</title>
        <authorList>
            <person name="Alcaide M."/>
            <person name="Messina E."/>
            <person name="Richter M."/>
            <person name="Bargiela R."/>
            <person name="Peplies J."/>
            <person name="Huws S.A."/>
            <person name="Newbold C.J."/>
            <person name="Golyshin P.N."/>
            <person name="Simon M.A."/>
            <person name="Lopez G."/>
            <person name="Yakimov M.M."/>
            <person name="Ferrer M."/>
        </authorList>
    </citation>
    <scope>NUCLEOTIDE SEQUENCE</scope>
</reference>
<proteinExistence type="predicted"/>
<gene>
    <name evidence="2" type="ORF">EVA_18563</name>
</gene>
<dbReference type="InterPro" id="IPR043708">
    <property type="entry name" value="DUF5648"/>
</dbReference>
<feature type="domain" description="DUF5648" evidence="1">
    <location>
        <begin position="5"/>
        <end position="50"/>
    </location>
</feature>